<sequence length="307" mass="34139">MAHPPRIEGLITRYQSGFYAVRTAQGEALCHLRGRLKKQRAGSDLLAVGDRVEISLQPDGSGMIESIHARERALVRLAPTPRGDYRQVLLANPDQIVLVFACRQPDPHLRMLDRFLVICEKNHLPVVIVANKTDLIAAEEARELFSIYPPLGYRVIFASAQDGEGIEDLREALRGKLSGLVGPSGVGKSSLLNAVQPDLGLAVSDVSDQTSKGRHTTVVRELFPLREGGFVADLPGLRSLALWDTEPEELDGYFPELRELVRHCQFSDCTHQHEPGCAVLQAVEEGRVHPHRYQSYLRLRFGDELDD</sequence>
<evidence type="ECO:0000313" key="13">
    <source>
        <dbReference type="EMBL" id="KPL77049.1"/>
    </source>
</evidence>
<dbReference type="Pfam" id="PF03193">
    <property type="entry name" value="RsgA_GTPase"/>
    <property type="match status" value="1"/>
</dbReference>
<reference evidence="13 14" key="1">
    <citation type="submission" date="2015-07" db="EMBL/GenBank/DDBJ databases">
        <title>Genome sequence of Ornatilinea apprima DSM 23815.</title>
        <authorList>
            <person name="Hemp J."/>
            <person name="Ward L.M."/>
            <person name="Pace L.A."/>
            <person name="Fischer W.W."/>
        </authorList>
    </citation>
    <scope>NUCLEOTIDE SEQUENCE [LARGE SCALE GENOMIC DNA]</scope>
    <source>
        <strain evidence="13 14">P3M-1</strain>
    </source>
</reference>
<dbReference type="GO" id="GO:0005525">
    <property type="term" value="F:GTP binding"/>
    <property type="evidence" value="ECO:0007669"/>
    <property type="project" value="UniProtKB-UniRule"/>
</dbReference>
<comment type="cofactor">
    <cofactor evidence="10">
        <name>Zn(2+)</name>
        <dbReference type="ChEBI" id="CHEBI:29105"/>
    </cofactor>
    <text evidence="10">Binds 1 zinc ion per subunit.</text>
</comment>
<dbReference type="Gene3D" id="1.10.40.50">
    <property type="entry name" value="Probable gtpase engc, domain 3"/>
    <property type="match status" value="1"/>
</dbReference>
<feature type="binding site" evidence="10">
    <location>
        <position position="277"/>
    </location>
    <ligand>
        <name>Zn(2+)</name>
        <dbReference type="ChEBI" id="CHEBI:29105"/>
    </ligand>
</feature>
<feature type="domain" description="CP-type G" evidence="12">
    <location>
        <begin position="82"/>
        <end position="240"/>
    </location>
</feature>
<keyword evidence="3 10" id="KW-0479">Metal-binding</keyword>
<dbReference type="PROSITE" id="PS51721">
    <property type="entry name" value="G_CP"/>
    <property type="match status" value="1"/>
</dbReference>
<evidence type="ECO:0000256" key="8">
    <source>
        <dbReference type="ARBA" id="ARBA00022884"/>
    </source>
</evidence>
<dbReference type="GO" id="GO:0046872">
    <property type="term" value="F:metal ion binding"/>
    <property type="evidence" value="ECO:0007669"/>
    <property type="project" value="UniProtKB-KW"/>
</dbReference>
<dbReference type="OrthoDB" id="9809485at2"/>
<dbReference type="GO" id="GO:0042274">
    <property type="term" value="P:ribosomal small subunit biogenesis"/>
    <property type="evidence" value="ECO:0007669"/>
    <property type="project" value="UniProtKB-UniRule"/>
</dbReference>
<keyword evidence="14" id="KW-1185">Reference proteome</keyword>
<feature type="binding site" evidence="10">
    <location>
        <position position="271"/>
    </location>
    <ligand>
        <name>Zn(2+)</name>
        <dbReference type="ChEBI" id="CHEBI:29105"/>
    </ligand>
</feature>
<evidence type="ECO:0000256" key="2">
    <source>
        <dbReference type="ARBA" id="ARBA00022517"/>
    </source>
</evidence>
<evidence type="ECO:0000259" key="12">
    <source>
        <dbReference type="PROSITE" id="PS51721"/>
    </source>
</evidence>
<dbReference type="GO" id="GO:0005737">
    <property type="term" value="C:cytoplasm"/>
    <property type="evidence" value="ECO:0007669"/>
    <property type="project" value="UniProtKB-SubCell"/>
</dbReference>
<dbReference type="AlphaFoldDB" id="A0A0P6Y635"/>
<dbReference type="PANTHER" id="PTHR32120:SF11">
    <property type="entry name" value="SMALL RIBOSOMAL SUBUNIT BIOGENESIS GTPASE RSGA 1, MITOCHONDRIAL-RELATED"/>
    <property type="match status" value="1"/>
</dbReference>
<dbReference type="InterPro" id="IPR031944">
    <property type="entry name" value="RsgA_N"/>
</dbReference>
<evidence type="ECO:0000256" key="9">
    <source>
        <dbReference type="ARBA" id="ARBA00023134"/>
    </source>
</evidence>
<dbReference type="Pfam" id="PF16745">
    <property type="entry name" value="RsgA_N"/>
    <property type="match status" value="1"/>
</dbReference>
<dbReference type="InterPro" id="IPR004881">
    <property type="entry name" value="Ribosome_biogen_GTPase_RsgA"/>
</dbReference>
<evidence type="ECO:0000256" key="6">
    <source>
        <dbReference type="ARBA" id="ARBA00022801"/>
    </source>
</evidence>
<keyword evidence="1 10" id="KW-0963">Cytoplasm</keyword>
<evidence type="ECO:0000256" key="5">
    <source>
        <dbReference type="ARBA" id="ARBA00022741"/>
    </source>
</evidence>
<dbReference type="NCBIfam" id="TIGR00157">
    <property type="entry name" value="ribosome small subunit-dependent GTPase A"/>
    <property type="match status" value="1"/>
</dbReference>
<evidence type="ECO:0000256" key="4">
    <source>
        <dbReference type="ARBA" id="ARBA00022730"/>
    </source>
</evidence>
<evidence type="ECO:0000313" key="14">
    <source>
        <dbReference type="Proteomes" id="UP000050417"/>
    </source>
</evidence>
<protein>
    <recommendedName>
        <fullName evidence="10">Small ribosomal subunit biogenesis GTPase RsgA</fullName>
        <ecNumber evidence="10">3.6.1.-</ecNumber>
    </recommendedName>
</protein>
<feature type="binding site" evidence="10">
    <location>
        <begin position="131"/>
        <end position="134"/>
    </location>
    <ligand>
        <name>GTP</name>
        <dbReference type="ChEBI" id="CHEBI:37565"/>
    </ligand>
</feature>
<keyword evidence="8 10" id="KW-0694">RNA-binding</keyword>
<evidence type="ECO:0000259" key="11">
    <source>
        <dbReference type="PROSITE" id="PS50936"/>
    </source>
</evidence>
<dbReference type="InterPro" id="IPR010914">
    <property type="entry name" value="RsgA_GTPase_dom"/>
</dbReference>
<evidence type="ECO:0000256" key="1">
    <source>
        <dbReference type="ARBA" id="ARBA00022490"/>
    </source>
</evidence>
<dbReference type="Gene3D" id="3.40.50.300">
    <property type="entry name" value="P-loop containing nucleotide triphosphate hydrolases"/>
    <property type="match status" value="1"/>
</dbReference>
<dbReference type="GO" id="GO:0019843">
    <property type="term" value="F:rRNA binding"/>
    <property type="evidence" value="ECO:0007669"/>
    <property type="project" value="UniProtKB-KW"/>
</dbReference>
<dbReference type="InterPro" id="IPR030378">
    <property type="entry name" value="G_CP_dom"/>
</dbReference>
<proteinExistence type="inferred from homology"/>
<feature type="binding site" evidence="10">
    <location>
        <begin position="182"/>
        <end position="190"/>
    </location>
    <ligand>
        <name>GTP</name>
        <dbReference type="ChEBI" id="CHEBI:37565"/>
    </ligand>
</feature>
<dbReference type="Gene3D" id="2.40.50.140">
    <property type="entry name" value="Nucleic acid-binding proteins"/>
    <property type="match status" value="1"/>
</dbReference>
<feature type="domain" description="EngC GTPase" evidence="11">
    <location>
        <begin position="91"/>
        <end position="238"/>
    </location>
</feature>
<dbReference type="EMBL" id="LGCL01000024">
    <property type="protein sequence ID" value="KPL77049.1"/>
    <property type="molecule type" value="Genomic_DNA"/>
</dbReference>
<name>A0A0P6Y635_9CHLR</name>
<feature type="binding site" evidence="10">
    <location>
        <position position="269"/>
    </location>
    <ligand>
        <name>Zn(2+)</name>
        <dbReference type="ChEBI" id="CHEBI:29105"/>
    </ligand>
</feature>
<dbReference type="RefSeq" id="WP_075063018.1">
    <property type="nucleotide sequence ID" value="NZ_LGCL01000024.1"/>
</dbReference>
<evidence type="ECO:0000256" key="7">
    <source>
        <dbReference type="ARBA" id="ARBA00022833"/>
    </source>
</evidence>
<comment type="caution">
    <text evidence="13">The sequence shown here is derived from an EMBL/GenBank/DDBJ whole genome shotgun (WGS) entry which is preliminary data.</text>
</comment>
<keyword evidence="6 10" id="KW-0378">Hydrolase</keyword>
<comment type="subcellular location">
    <subcellularLocation>
        <location evidence="10">Cytoplasm</location>
    </subcellularLocation>
</comment>
<dbReference type="STRING" id="1134406.ADN00_10855"/>
<keyword evidence="2 10" id="KW-0690">Ribosome biogenesis</keyword>
<dbReference type="EC" id="3.6.1.-" evidence="10"/>
<feature type="binding site" evidence="10">
    <location>
        <position position="264"/>
    </location>
    <ligand>
        <name>Zn(2+)</name>
        <dbReference type="ChEBI" id="CHEBI:29105"/>
    </ligand>
</feature>
<dbReference type="SUPFAM" id="SSF50249">
    <property type="entry name" value="Nucleic acid-binding proteins"/>
    <property type="match status" value="1"/>
</dbReference>
<keyword evidence="9 10" id="KW-0342">GTP-binding</keyword>
<gene>
    <name evidence="10" type="primary">rsgA</name>
    <name evidence="13" type="ORF">ADN00_10855</name>
</gene>
<comment type="function">
    <text evidence="10">One of several proteins that assist in the late maturation steps of the functional core of the 30S ribosomal subunit. Helps release RbfA from mature subunits. May play a role in the assembly of ribosomal proteins into the subunit. Circularly permuted GTPase that catalyzes slow GTP hydrolysis, GTPase activity is stimulated by the 30S ribosomal subunit.</text>
</comment>
<comment type="similarity">
    <text evidence="10">Belongs to the TRAFAC class YlqF/YawG GTPase family. RsgA subfamily.</text>
</comment>
<evidence type="ECO:0000256" key="10">
    <source>
        <dbReference type="HAMAP-Rule" id="MF_01820"/>
    </source>
</evidence>
<keyword evidence="5 10" id="KW-0547">Nucleotide-binding</keyword>
<keyword evidence="4 10" id="KW-0699">rRNA-binding</keyword>
<dbReference type="GO" id="GO:0003924">
    <property type="term" value="F:GTPase activity"/>
    <property type="evidence" value="ECO:0007669"/>
    <property type="project" value="UniProtKB-UniRule"/>
</dbReference>
<accession>A0A0P6Y635</accession>
<dbReference type="PANTHER" id="PTHR32120">
    <property type="entry name" value="SMALL RIBOSOMAL SUBUNIT BIOGENESIS GTPASE RSGA"/>
    <property type="match status" value="1"/>
</dbReference>
<dbReference type="PROSITE" id="PS50936">
    <property type="entry name" value="ENGC_GTPASE"/>
    <property type="match status" value="1"/>
</dbReference>
<evidence type="ECO:0000256" key="3">
    <source>
        <dbReference type="ARBA" id="ARBA00022723"/>
    </source>
</evidence>
<dbReference type="CDD" id="cd01854">
    <property type="entry name" value="YjeQ_EngC"/>
    <property type="match status" value="1"/>
</dbReference>
<dbReference type="InterPro" id="IPR027417">
    <property type="entry name" value="P-loop_NTPase"/>
</dbReference>
<dbReference type="InterPro" id="IPR012340">
    <property type="entry name" value="NA-bd_OB-fold"/>
</dbReference>
<comment type="subunit">
    <text evidence="10">Monomer. Associates with 30S ribosomal subunit, binds 16S rRNA.</text>
</comment>
<dbReference type="Proteomes" id="UP000050417">
    <property type="component" value="Unassembled WGS sequence"/>
</dbReference>
<dbReference type="HAMAP" id="MF_01820">
    <property type="entry name" value="GTPase_RsgA"/>
    <property type="match status" value="1"/>
</dbReference>
<dbReference type="SUPFAM" id="SSF52540">
    <property type="entry name" value="P-loop containing nucleoside triphosphate hydrolases"/>
    <property type="match status" value="1"/>
</dbReference>
<organism evidence="13 14">
    <name type="scientific">Ornatilinea apprima</name>
    <dbReference type="NCBI Taxonomy" id="1134406"/>
    <lineage>
        <taxon>Bacteria</taxon>
        <taxon>Bacillati</taxon>
        <taxon>Chloroflexota</taxon>
        <taxon>Anaerolineae</taxon>
        <taxon>Anaerolineales</taxon>
        <taxon>Anaerolineaceae</taxon>
        <taxon>Ornatilinea</taxon>
    </lineage>
</organism>
<keyword evidence="7 10" id="KW-0862">Zinc</keyword>